<evidence type="ECO:0000313" key="2">
    <source>
        <dbReference type="EMBL" id="EFL29777.1"/>
    </source>
</evidence>
<proteinExistence type="predicted"/>
<dbReference type="Proteomes" id="UP000004184">
    <property type="component" value="Unassembled WGS sequence"/>
</dbReference>
<name>D9X624_STRVT</name>
<reference evidence="3" key="1">
    <citation type="submission" date="2009-02" db="EMBL/GenBank/DDBJ databases">
        <title>Annotation of Streptomyces viridochromogenes strain DSM 40736.</title>
        <authorList>
            <consortium name="The Broad Institute Genome Sequencing Platform"/>
            <consortium name="Broad Institute Microbial Sequencing Center"/>
            <person name="Fischbach M."/>
            <person name="Godfrey P."/>
            <person name="Ward D."/>
            <person name="Young S."/>
            <person name="Zeng Q."/>
            <person name="Koehrsen M."/>
            <person name="Alvarado L."/>
            <person name="Berlin A.M."/>
            <person name="Bochicchio J."/>
            <person name="Borenstein D."/>
            <person name="Chapman S.B."/>
            <person name="Chen Z."/>
            <person name="Engels R."/>
            <person name="Freedman E."/>
            <person name="Gellesch M."/>
            <person name="Goldberg J."/>
            <person name="Griggs A."/>
            <person name="Gujja S."/>
            <person name="Heilman E.R."/>
            <person name="Heiman D.I."/>
            <person name="Hepburn T.A."/>
            <person name="Howarth C."/>
            <person name="Jen D."/>
            <person name="Larson L."/>
            <person name="Lewis B."/>
            <person name="Mehta T."/>
            <person name="Park D."/>
            <person name="Pearson M."/>
            <person name="Richards J."/>
            <person name="Roberts A."/>
            <person name="Saif S."/>
            <person name="Shea T.D."/>
            <person name="Shenoy N."/>
            <person name="Sisk P."/>
            <person name="Stolte C."/>
            <person name="Sykes S.N."/>
            <person name="Thomson T."/>
            <person name="Walk T."/>
            <person name="White J."/>
            <person name="Yandava C."/>
            <person name="Straight P."/>
            <person name="Clardy J."/>
            <person name="Hung D."/>
            <person name="Kolter R."/>
            <person name="Mekalanos J."/>
            <person name="Walker S."/>
            <person name="Walsh C.T."/>
            <person name="Wieland-Brown L.C."/>
            <person name="Haas B."/>
            <person name="Nusbaum C."/>
            <person name="Birren B."/>
        </authorList>
    </citation>
    <scope>NUCLEOTIDE SEQUENCE [LARGE SCALE GENOMIC DNA]</scope>
    <source>
        <strain evidence="3">DSM 40736 / JCM 4977 / BCRC 1201 / Tue 494</strain>
    </source>
</reference>
<organism evidence="2 3">
    <name type="scientific">Streptomyces viridochromogenes (strain DSM 40736 / JCM 4977 / BCRC 1201 / Tue 494)</name>
    <dbReference type="NCBI Taxonomy" id="591159"/>
    <lineage>
        <taxon>Bacteria</taxon>
        <taxon>Bacillati</taxon>
        <taxon>Actinomycetota</taxon>
        <taxon>Actinomycetes</taxon>
        <taxon>Kitasatosporales</taxon>
        <taxon>Streptomycetaceae</taxon>
        <taxon>Streptomyces</taxon>
    </lineage>
</organism>
<accession>D9X624</accession>
<dbReference type="STRING" id="591159.SSQG_00295"/>
<gene>
    <name evidence="2" type="ORF">SSQG_00295</name>
</gene>
<protein>
    <submittedName>
        <fullName evidence="2">Predicted protein</fullName>
    </submittedName>
</protein>
<evidence type="ECO:0000256" key="1">
    <source>
        <dbReference type="SAM" id="MobiDB-lite"/>
    </source>
</evidence>
<sequence>MPSLRLPDVGHPRAPVTAMVETPFVGTERLRPDQVSYEVGAWLELSPGKRHSAVSLPEAGSADATRMSG</sequence>
<dbReference type="EMBL" id="GG657757">
    <property type="protein sequence ID" value="EFL29777.1"/>
    <property type="molecule type" value="Genomic_DNA"/>
</dbReference>
<evidence type="ECO:0000313" key="3">
    <source>
        <dbReference type="Proteomes" id="UP000004184"/>
    </source>
</evidence>
<dbReference type="AlphaFoldDB" id="D9X624"/>
<dbReference type="HOGENOM" id="CLU_2774340_0_0_11"/>
<feature type="region of interest" description="Disordered" evidence="1">
    <location>
        <begin position="50"/>
        <end position="69"/>
    </location>
</feature>
<keyword evidence="3" id="KW-1185">Reference proteome</keyword>